<dbReference type="GO" id="GO:0006508">
    <property type="term" value="P:proteolysis"/>
    <property type="evidence" value="ECO:0007669"/>
    <property type="project" value="UniProtKB-KW"/>
</dbReference>
<dbReference type="EMBL" id="JBBEUB010000002">
    <property type="protein sequence ID" value="MEJ2902495.1"/>
    <property type="molecule type" value="Genomic_DNA"/>
</dbReference>
<dbReference type="Gene3D" id="2.60.40.2970">
    <property type="match status" value="1"/>
</dbReference>
<accession>A0ABU8NJS4</accession>
<keyword evidence="1" id="KW-0378">Hydrolase</keyword>
<protein>
    <submittedName>
        <fullName evidence="1">Protease</fullName>
    </submittedName>
</protein>
<evidence type="ECO:0000313" key="1">
    <source>
        <dbReference type="EMBL" id="MEJ2902495.1"/>
    </source>
</evidence>
<evidence type="ECO:0000313" key="2">
    <source>
        <dbReference type="Proteomes" id="UP001378956"/>
    </source>
</evidence>
<proteinExistence type="predicted"/>
<keyword evidence="2" id="KW-1185">Reference proteome</keyword>
<gene>
    <name evidence="1" type="ORF">WAE58_08655</name>
</gene>
<organism evidence="1 2">
    <name type="scientific">Pedobacter panaciterrae</name>
    <dbReference type="NCBI Taxonomy" id="363849"/>
    <lineage>
        <taxon>Bacteria</taxon>
        <taxon>Pseudomonadati</taxon>
        <taxon>Bacteroidota</taxon>
        <taxon>Sphingobacteriia</taxon>
        <taxon>Sphingobacteriales</taxon>
        <taxon>Sphingobacteriaceae</taxon>
        <taxon>Pedobacter</taxon>
    </lineage>
</organism>
<comment type="caution">
    <text evidence="1">The sequence shown here is derived from an EMBL/GenBank/DDBJ whole genome shotgun (WGS) entry which is preliminary data.</text>
</comment>
<keyword evidence="1" id="KW-0645">Protease</keyword>
<dbReference type="RefSeq" id="WP_288879291.1">
    <property type="nucleotide sequence ID" value="NZ_CBFGNQ010000002.1"/>
</dbReference>
<sequence>MKQIHLLLSTSLLLLASCGTNKEQSNGTASTADTINKIDTVANTQMTARMSMKPVIKAGDSLELRFTVYNPSVKPQSFCKWHTPFEPPMSKYLDIKDDKGAEARYQGAMAKRIMPPPADSYIEVKPGDSLSVKVNISKAYLLDKPGTYIVSYNAQEISGLAVKDSLTFIYKK</sequence>
<dbReference type="PROSITE" id="PS51257">
    <property type="entry name" value="PROKAR_LIPOPROTEIN"/>
    <property type="match status" value="1"/>
</dbReference>
<name>A0ABU8NJS4_9SPHI</name>
<dbReference type="GO" id="GO:0008233">
    <property type="term" value="F:peptidase activity"/>
    <property type="evidence" value="ECO:0007669"/>
    <property type="project" value="UniProtKB-KW"/>
</dbReference>
<dbReference type="Proteomes" id="UP001378956">
    <property type="component" value="Unassembled WGS sequence"/>
</dbReference>
<reference evidence="1 2" key="1">
    <citation type="submission" date="2024-03" db="EMBL/GenBank/DDBJ databases">
        <title>Sequence of Lycoming College Course Isolates.</title>
        <authorList>
            <person name="Plotts O."/>
            <person name="Newman J."/>
        </authorList>
    </citation>
    <scope>NUCLEOTIDE SEQUENCE [LARGE SCALE GENOMIC DNA]</scope>
    <source>
        <strain evidence="1 2">CJB-3</strain>
    </source>
</reference>